<comment type="subcellular location">
    <subcellularLocation>
        <location evidence="1">Membrane</location>
        <topology evidence="1">Multi-pass membrane protein</topology>
    </subcellularLocation>
</comment>
<dbReference type="Proteomes" id="UP000187209">
    <property type="component" value="Unassembled WGS sequence"/>
</dbReference>
<evidence type="ECO:0000256" key="2">
    <source>
        <dbReference type="ARBA" id="ARBA00022679"/>
    </source>
</evidence>
<dbReference type="GO" id="GO:0030258">
    <property type="term" value="P:lipid modification"/>
    <property type="evidence" value="ECO:0007669"/>
    <property type="project" value="TreeGrafter"/>
</dbReference>
<dbReference type="OrthoDB" id="286734at2759"/>
<feature type="transmembrane region" description="Helical" evidence="7">
    <location>
        <begin position="436"/>
        <end position="453"/>
    </location>
</feature>
<feature type="transmembrane region" description="Helical" evidence="7">
    <location>
        <begin position="214"/>
        <end position="234"/>
    </location>
</feature>
<keyword evidence="9" id="KW-1185">Reference proteome</keyword>
<dbReference type="InterPro" id="IPR049941">
    <property type="entry name" value="LPLAT_7/PORCN-like"/>
</dbReference>
<dbReference type="PANTHER" id="PTHR13906:SF4">
    <property type="entry name" value="LYSOPHOSPHOLIPID ACYLTRANSFERASE 6"/>
    <property type="match status" value="1"/>
</dbReference>
<organism evidence="8 9">
    <name type="scientific">Stentor coeruleus</name>
    <dbReference type="NCBI Taxonomy" id="5963"/>
    <lineage>
        <taxon>Eukaryota</taxon>
        <taxon>Sar</taxon>
        <taxon>Alveolata</taxon>
        <taxon>Ciliophora</taxon>
        <taxon>Postciliodesmatophora</taxon>
        <taxon>Heterotrichea</taxon>
        <taxon>Heterotrichida</taxon>
        <taxon>Stentoridae</taxon>
        <taxon>Stentor</taxon>
    </lineage>
</organism>
<keyword evidence="6" id="KW-0012">Acyltransferase</keyword>
<accession>A0A1R2BC99</accession>
<evidence type="ECO:0000313" key="8">
    <source>
        <dbReference type="EMBL" id="OMJ74265.1"/>
    </source>
</evidence>
<feature type="transmembrane region" description="Helical" evidence="7">
    <location>
        <begin position="401"/>
        <end position="424"/>
    </location>
</feature>
<keyword evidence="4 7" id="KW-1133">Transmembrane helix</keyword>
<dbReference type="GO" id="GO:0016746">
    <property type="term" value="F:acyltransferase activity"/>
    <property type="evidence" value="ECO:0007669"/>
    <property type="project" value="UniProtKB-KW"/>
</dbReference>
<sequence length="465" mass="54476">MSFSVEGYFQPLSQLIGTPVDQIILVFCLIISVPLGWIQFYLLRGVMIRHIYSIACGLALGLIQFGPKGLIHFAFSSFAVYMMLLILPRKKVAFPVLVFLTVYLSAMHIYRIATDWMGWKMDATGVQMLMTCKLSLLAYAYQDAEVIKTDENKVPPEQKKILVHKLPNLIEYYSYVCFYPSYSVGPSFEYKEYIDFVNIKEEFKAIPDTLWPSFRVLLFSVVCMGLTVIGDIYFPNMYCTTDEFGLHPFWYKVFYYNIAMCFCKIRYTTAWKFTESAMIASGMGYSEKPKTGYQWERAVSINWKKTEYAWTAKEMVENWNISVSVWLRKCVFNRILVAGKDPLKPSSTRKSLAQHCSYIFSAFWHGFYPAYYVMFFWFSITSEISKMVFISDWSWLPAKNVFKWIAWGFMWMICNHHGIIFLSLEYSRAINFARNIHYFPMILIFIAWSFFKISGIHRRSKPKTS</sequence>
<reference evidence="8 9" key="1">
    <citation type="submission" date="2016-11" db="EMBL/GenBank/DDBJ databases">
        <title>The macronuclear genome of Stentor coeruleus: a giant cell with tiny introns.</title>
        <authorList>
            <person name="Slabodnick M."/>
            <person name="Ruby J.G."/>
            <person name="Reiff S.B."/>
            <person name="Swart E.C."/>
            <person name="Gosai S."/>
            <person name="Prabakaran S."/>
            <person name="Witkowska E."/>
            <person name="Larue G.E."/>
            <person name="Fisher S."/>
            <person name="Freeman R.M."/>
            <person name="Gunawardena J."/>
            <person name="Chu W."/>
            <person name="Stover N.A."/>
            <person name="Gregory B.D."/>
            <person name="Nowacki M."/>
            <person name="Derisi J."/>
            <person name="Roy S.W."/>
            <person name="Marshall W.F."/>
            <person name="Sood P."/>
        </authorList>
    </citation>
    <scope>NUCLEOTIDE SEQUENCE [LARGE SCALE GENOMIC DNA]</scope>
    <source>
        <strain evidence="8">WM001</strain>
    </source>
</reference>
<feature type="transmembrane region" description="Helical" evidence="7">
    <location>
        <begin position="358"/>
        <end position="380"/>
    </location>
</feature>
<feature type="transmembrane region" description="Helical" evidence="7">
    <location>
        <begin position="93"/>
        <end position="113"/>
    </location>
</feature>
<name>A0A1R2BC99_9CILI</name>
<keyword evidence="2" id="KW-0808">Transferase</keyword>
<dbReference type="EMBL" id="MPUH01000763">
    <property type="protein sequence ID" value="OMJ74265.1"/>
    <property type="molecule type" value="Genomic_DNA"/>
</dbReference>
<dbReference type="Pfam" id="PF03062">
    <property type="entry name" value="MBOAT"/>
    <property type="match status" value="1"/>
</dbReference>
<dbReference type="AlphaFoldDB" id="A0A1R2BC99"/>
<evidence type="ECO:0000313" key="9">
    <source>
        <dbReference type="Proteomes" id="UP000187209"/>
    </source>
</evidence>
<evidence type="ECO:0000256" key="4">
    <source>
        <dbReference type="ARBA" id="ARBA00022989"/>
    </source>
</evidence>
<proteinExistence type="predicted"/>
<evidence type="ECO:0000256" key="3">
    <source>
        <dbReference type="ARBA" id="ARBA00022692"/>
    </source>
</evidence>
<evidence type="ECO:0000256" key="7">
    <source>
        <dbReference type="SAM" id="Phobius"/>
    </source>
</evidence>
<protein>
    <submittedName>
        <fullName evidence="8">Uncharacterized protein</fullName>
    </submittedName>
</protein>
<keyword evidence="5 7" id="KW-0472">Membrane</keyword>
<evidence type="ECO:0000256" key="6">
    <source>
        <dbReference type="ARBA" id="ARBA00023315"/>
    </source>
</evidence>
<evidence type="ECO:0000256" key="1">
    <source>
        <dbReference type="ARBA" id="ARBA00004141"/>
    </source>
</evidence>
<comment type="caution">
    <text evidence="8">The sequence shown here is derived from an EMBL/GenBank/DDBJ whole genome shotgun (WGS) entry which is preliminary data.</text>
</comment>
<dbReference type="PANTHER" id="PTHR13906">
    <property type="entry name" value="PORCUPINE"/>
    <property type="match status" value="1"/>
</dbReference>
<dbReference type="GO" id="GO:0016020">
    <property type="term" value="C:membrane"/>
    <property type="evidence" value="ECO:0007669"/>
    <property type="project" value="UniProtKB-SubCell"/>
</dbReference>
<gene>
    <name evidence="8" type="ORF">SteCoe_26855</name>
</gene>
<keyword evidence="3 7" id="KW-0812">Transmembrane</keyword>
<dbReference type="InterPro" id="IPR004299">
    <property type="entry name" value="MBOAT_fam"/>
</dbReference>
<feature type="transmembrane region" description="Helical" evidence="7">
    <location>
        <begin position="23"/>
        <end position="43"/>
    </location>
</feature>
<evidence type="ECO:0000256" key="5">
    <source>
        <dbReference type="ARBA" id="ARBA00023136"/>
    </source>
</evidence>